<dbReference type="Pfam" id="PF01128">
    <property type="entry name" value="IspD"/>
    <property type="match status" value="1"/>
</dbReference>
<evidence type="ECO:0000256" key="3">
    <source>
        <dbReference type="HAMAP-Rule" id="MF_00108"/>
    </source>
</evidence>
<dbReference type="InterPro" id="IPR001228">
    <property type="entry name" value="IspD"/>
</dbReference>
<dbReference type="UniPathway" id="UPA00056">
    <property type="reaction ID" value="UER00093"/>
</dbReference>
<keyword evidence="5" id="KW-1185">Reference proteome</keyword>
<gene>
    <name evidence="3" type="primary">ispD</name>
    <name evidence="4" type="ordered locus">Theam_1334</name>
</gene>
<dbReference type="RefSeq" id="WP_013538083.1">
    <property type="nucleotide sequence ID" value="NC_014926.1"/>
</dbReference>
<comment type="pathway">
    <text evidence="3">Isoprenoid biosynthesis; isopentenyl diphosphate biosynthesis via DXP pathway; isopentenyl diphosphate from 1-deoxy-D-xylulose 5-phosphate: step 2/6.</text>
</comment>
<feature type="site" description="Positions MEP for the nucleophilic attack" evidence="3">
    <location>
        <position position="157"/>
    </location>
</feature>
<dbReference type="EMBL" id="CP002444">
    <property type="protein sequence ID" value="ADU97297.1"/>
    <property type="molecule type" value="Genomic_DNA"/>
</dbReference>
<dbReference type="GO" id="GO:0050518">
    <property type="term" value="F:2-C-methyl-D-erythritol 4-phosphate cytidylyltransferase activity"/>
    <property type="evidence" value="ECO:0007669"/>
    <property type="project" value="UniProtKB-UniRule"/>
</dbReference>
<dbReference type="eggNOG" id="COG1211">
    <property type="taxonomic scope" value="Bacteria"/>
</dbReference>
<sequence length="233" mass="26177">MRVAVVPAAGLGKRFGGKKQFFTVMGKKLLEYPLLVMEKSELVDGVILVLPAQDLETGRELQSRFRKVVKIVEGGKERQHSVYRGLLAAKELSPQEVFVHDGVRPLITPALLNDLVVALSDYQVEGVIPAVKPKETVKEAGAPLEPGDFMVNRTLNRDKLLLAQTPQLFRFDVLLECHRKALEEEFIATDDSALIERYGYQTVAIPGDYRNIKVTTPEDLKIVELFLKEFYLV</sequence>
<dbReference type="GO" id="GO:0019288">
    <property type="term" value="P:isopentenyl diphosphate biosynthetic process, methylerythritol 4-phosphate pathway"/>
    <property type="evidence" value="ECO:0007669"/>
    <property type="project" value="UniProtKB-UniRule"/>
</dbReference>
<dbReference type="AlphaFoldDB" id="E8T3P0"/>
<dbReference type="PANTHER" id="PTHR32125:SF4">
    <property type="entry name" value="2-C-METHYL-D-ERYTHRITOL 4-PHOSPHATE CYTIDYLYLTRANSFERASE, CHLOROPLASTIC"/>
    <property type="match status" value="1"/>
</dbReference>
<proteinExistence type="inferred from homology"/>
<dbReference type="InterPro" id="IPR034683">
    <property type="entry name" value="IspD/TarI"/>
</dbReference>
<dbReference type="Gene3D" id="3.90.550.10">
    <property type="entry name" value="Spore Coat Polysaccharide Biosynthesis Protein SpsA, Chain A"/>
    <property type="match status" value="1"/>
</dbReference>
<dbReference type="STRING" id="648996.Theam_1334"/>
<dbReference type="Proteomes" id="UP000006362">
    <property type="component" value="Chromosome"/>
</dbReference>
<dbReference type="CDD" id="cd02516">
    <property type="entry name" value="CDP-ME_synthetase"/>
    <property type="match status" value="1"/>
</dbReference>
<feature type="site" description="Transition state stabilizer" evidence="3">
    <location>
        <position position="14"/>
    </location>
</feature>
<reference evidence="4" key="1">
    <citation type="submission" date="2011-01" db="EMBL/GenBank/DDBJ databases">
        <title>Complete sequence of chromosome of Thermovibrio ammonificans HB-1.</title>
        <authorList>
            <consortium name="US DOE Joint Genome Institute"/>
            <person name="Lucas S."/>
            <person name="Copeland A."/>
            <person name="Lapidus A."/>
            <person name="Cheng J.-F."/>
            <person name="Goodwin L."/>
            <person name="Pitluck S."/>
            <person name="Davenport K."/>
            <person name="Detter J.C."/>
            <person name="Han C."/>
            <person name="Tapia R."/>
            <person name="Land M."/>
            <person name="Hauser L."/>
            <person name="Kyrpides N."/>
            <person name="Ivanova N."/>
            <person name="Ovchinnikova G."/>
            <person name="Vetriani C."/>
            <person name="Woyke T."/>
        </authorList>
    </citation>
    <scope>NUCLEOTIDE SEQUENCE [LARGE SCALE GENOMIC DNA]</scope>
    <source>
        <strain evidence="4">HB-1</strain>
    </source>
</reference>
<dbReference type="OrthoDB" id="9806837at2"/>
<dbReference type="NCBIfam" id="TIGR00453">
    <property type="entry name" value="ispD"/>
    <property type="match status" value="1"/>
</dbReference>
<dbReference type="FunFam" id="3.90.550.10:FF:000003">
    <property type="entry name" value="2-C-methyl-D-erythritol 4-phosphate cytidylyltransferase"/>
    <property type="match status" value="1"/>
</dbReference>
<dbReference type="PANTHER" id="PTHR32125">
    <property type="entry name" value="2-C-METHYL-D-ERYTHRITOL 4-PHOSPHATE CYTIDYLYLTRANSFERASE, CHLOROPLASTIC"/>
    <property type="match status" value="1"/>
</dbReference>
<keyword evidence="2 3" id="KW-0548">Nucleotidyltransferase</keyword>
<dbReference type="KEGG" id="tam:Theam_1334"/>
<feature type="site" description="Transition state stabilizer" evidence="3">
    <location>
        <position position="19"/>
    </location>
</feature>
<dbReference type="InterPro" id="IPR050088">
    <property type="entry name" value="IspD/TarI_cytidylyltransf_bact"/>
</dbReference>
<feature type="site" description="Positions MEP for the nucleophilic attack" evidence="3">
    <location>
        <position position="213"/>
    </location>
</feature>
<evidence type="ECO:0000256" key="2">
    <source>
        <dbReference type="ARBA" id="ARBA00022695"/>
    </source>
</evidence>
<comment type="catalytic activity">
    <reaction evidence="3">
        <text>2-C-methyl-D-erythritol 4-phosphate + CTP + H(+) = 4-CDP-2-C-methyl-D-erythritol + diphosphate</text>
        <dbReference type="Rhea" id="RHEA:13429"/>
        <dbReference type="ChEBI" id="CHEBI:15378"/>
        <dbReference type="ChEBI" id="CHEBI:33019"/>
        <dbReference type="ChEBI" id="CHEBI:37563"/>
        <dbReference type="ChEBI" id="CHEBI:57823"/>
        <dbReference type="ChEBI" id="CHEBI:58262"/>
        <dbReference type="EC" id="2.7.7.60"/>
    </reaction>
</comment>
<dbReference type="SUPFAM" id="SSF53448">
    <property type="entry name" value="Nucleotide-diphospho-sugar transferases"/>
    <property type="match status" value="1"/>
</dbReference>
<evidence type="ECO:0000256" key="1">
    <source>
        <dbReference type="ARBA" id="ARBA00022679"/>
    </source>
</evidence>
<dbReference type="HOGENOM" id="CLU_061281_2_2_0"/>
<dbReference type="HAMAP" id="MF_00108">
    <property type="entry name" value="IspD"/>
    <property type="match status" value="1"/>
</dbReference>
<comment type="function">
    <text evidence="3">Catalyzes the formation of 4-diphosphocytidyl-2-C-methyl-D-erythritol from CTP and 2-C-methyl-D-erythritol 4-phosphate (MEP).</text>
</comment>
<dbReference type="InterPro" id="IPR029044">
    <property type="entry name" value="Nucleotide-diphossugar_trans"/>
</dbReference>
<accession>E8T3P0</accession>
<evidence type="ECO:0000313" key="5">
    <source>
        <dbReference type="Proteomes" id="UP000006362"/>
    </source>
</evidence>
<name>E8T3P0_THEA1</name>
<protein>
    <recommendedName>
        <fullName evidence="3">2-C-methyl-D-erythritol 4-phosphate cytidylyltransferase</fullName>
        <ecNumber evidence="3">2.7.7.60</ecNumber>
    </recommendedName>
    <alternativeName>
        <fullName evidence="3">4-diphosphocytidyl-2C-methyl-D-erythritol synthase</fullName>
    </alternativeName>
    <alternativeName>
        <fullName evidence="3">MEP cytidylyltransferase</fullName>
        <shortName evidence="3">MCT</shortName>
    </alternativeName>
</protein>
<comment type="similarity">
    <text evidence="3">Belongs to the IspD/TarI cytidylyltransferase family. IspD subfamily.</text>
</comment>
<organism evidence="4 5">
    <name type="scientific">Thermovibrio ammonificans (strain DSM 15698 / JCM 12110 / HB-1)</name>
    <dbReference type="NCBI Taxonomy" id="648996"/>
    <lineage>
        <taxon>Bacteria</taxon>
        <taxon>Pseudomonadati</taxon>
        <taxon>Aquificota</taxon>
        <taxon>Aquificia</taxon>
        <taxon>Desulfurobacteriales</taxon>
        <taxon>Desulfurobacteriaceae</taxon>
        <taxon>Thermovibrio</taxon>
    </lineage>
</organism>
<dbReference type="EC" id="2.7.7.60" evidence="3"/>
<evidence type="ECO:0000313" key="4">
    <source>
        <dbReference type="EMBL" id="ADU97297.1"/>
    </source>
</evidence>
<keyword evidence="3" id="KW-0414">Isoprene biosynthesis</keyword>
<keyword evidence="1 3" id="KW-0808">Transferase</keyword>